<keyword evidence="2" id="KW-0732">Signal</keyword>
<dbReference type="Gene3D" id="2.60.40.10">
    <property type="entry name" value="Immunoglobulins"/>
    <property type="match status" value="1"/>
</dbReference>
<dbReference type="Proteomes" id="UP000503349">
    <property type="component" value="Chromosome 16"/>
</dbReference>
<sequence length="220" mass="23888">MVLGLFFLFLCESTAKSKAISTPVTGISNSPYTTMGETLTNVTVEAKPDYPVAEGQTVNLHCSSVNVSVNVSYSWECLKNQTWKLVSNSTDLSLTKPNESGIYRCSARYQSTLIVSSNHTVYIVAILPTDKLGIPAFVISLLSLIISLAIVSWLGWQAHSVPLPISTTTAKDFPGPEKVSKGGFPQIQGDGDEYINYSRTNQAYSDLDPTSMNNVYSTLS</sequence>
<evidence type="ECO:0000313" key="4">
    <source>
        <dbReference type="EMBL" id="KAF3701101.1"/>
    </source>
</evidence>
<accession>A0A6G1QEL9</accession>
<evidence type="ECO:0000256" key="2">
    <source>
        <dbReference type="SAM" id="SignalP"/>
    </source>
</evidence>
<feature type="transmembrane region" description="Helical" evidence="1">
    <location>
        <begin position="132"/>
        <end position="156"/>
    </location>
</feature>
<dbReference type="InterPro" id="IPR007110">
    <property type="entry name" value="Ig-like_dom"/>
</dbReference>
<keyword evidence="1" id="KW-0812">Transmembrane</keyword>
<protein>
    <recommendedName>
        <fullName evidence="3">Ig-like domain-containing protein</fullName>
    </recommendedName>
</protein>
<evidence type="ECO:0000259" key="3">
    <source>
        <dbReference type="PROSITE" id="PS50835"/>
    </source>
</evidence>
<keyword evidence="1" id="KW-1133">Transmembrane helix</keyword>
<name>A0A6G1QEL9_CHAAH</name>
<dbReference type="InterPro" id="IPR013783">
    <property type="entry name" value="Ig-like_fold"/>
</dbReference>
<keyword evidence="5" id="KW-1185">Reference proteome</keyword>
<feature type="signal peptide" evidence="2">
    <location>
        <begin position="1"/>
        <end position="19"/>
    </location>
</feature>
<dbReference type="AlphaFoldDB" id="A0A6G1QEL9"/>
<dbReference type="EMBL" id="CM015727">
    <property type="protein sequence ID" value="KAF3701101.1"/>
    <property type="molecule type" value="Genomic_DNA"/>
</dbReference>
<feature type="chain" id="PRO_5026253388" description="Ig-like domain-containing protein" evidence="2">
    <location>
        <begin position="20"/>
        <end position="220"/>
    </location>
</feature>
<dbReference type="Pfam" id="PF13895">
    <property type="entry name" value="Ig_2"/>
    <property type="match status" value="1"/>
</dbReference>
<dbReference type="InterPro" id="IPR036179">
    <property type="entry name" value="Ig-like_dom_sf"/>
</dbReference>
<dbReference type="SUPFAM" id="SSF48726">
    <property type="entry name" value="Immunoglobulin"/>
    <property type="match status" value="1"/>
</dbReference>
<reference evidence="4 5" key="1">
    <citation type="submission" date="2019-02" db="EMBL/GenBank/DDBJ databases">
        <title>Opniocepnalus argus genome.</title>
        <authorList>
            <person name="Zhou C."/>
            <person name="Xiao S."/>
        </authorList>
    </citation>
    <scope>NUCLEOTIDE SEQUENCE [LARGE SCALE GENOMIC DNA]</scope>
    <source>
        <strain evidence="4">OARG1902GOOAL</strain>
        <tissue evidence="4">Muscle</tissue>
    </source>
</reference>
<dbReference type="PROSITE" id="PS50835">
    <property type="entry name" value="IG_LIKE"/>
    <property type="match status" value="1"/>
</dbReference>
<organism evidence="4 5">
    <name type="scientific">Channa argus</name>
    <name type="common">Northern snakehead</name>
    <name type="synonym">Ophicephalus argus</name>
    <dbReference type="NCBI Taxonomy" id="215402"/>
    <lineage>
        <taxon>Eukaryota</taxon>
        <taxon>Metazoa</taxon>
        <taxon>Chordata</taxon>
        <taxon>Craniata</taxon>
        <taxon>Vertebrata</taxon>
        <taxon>Euteleostomi</taxon>
        <taxon>Actinopterygii</taxon>
        <taxon>Neopterygii</taxon>
        <taxon>Teleostei</taxon>
        <taxon>Neoteleostei</taxon>
        <taxon>Acanthomorphata</taxon>
        <taxon>Anabantaria</taxon>
        <taxon>Anabantiformes</taxon>
        <taxon>Channoidei</taxon>
        <taxon>Channidae</taxon>
        <taxon>Channa</taxon>
    </lineage>
</organism>
<keyword evidence="1" id="KW-0472">Membrane</keyword>
<feature type="domain" description="Ig-like" evidence="3">
    <location>
        <begin position="31"/>
        <end position="116"/>
    </location>
</feature>
<reference evidence="5" key="2">
    <citation type="submission" date="2019-02" db="EMBL/GenBank/DDBJ databases">
        <title>Opniocepnalus argus Var Kimnra genome.</title>
        <authorList>
            <person name="Zhou C."/>
            <person name="Xiao S."/>
        </authorList>
    </citation>
    <scope>NUCLEOTIDE SEQUENCE [LARGE SCALE GENOMIC DNA]</scope>
</reference>
<proteinExistence type="predicted"/>
<evidence type="ECO:0000313" key="5">
    <source>
        <dbReference type="Proteomes" id="UP000503349"/>
    </source>
</evidence>
<evidence type="ECO:0000256" key="1">
    <source>
        <dbReference type="SAM" id="Phobius"/>
    </source>
</evidence>
<gene>
    <name evidence="4" type="ORF">EXN66_Car016789</name>
</gene>